<proteinExistence type="predicted"/>
<gene>
    <name evidence="1" type="ORF">DPMN_050108</name>
</gene>
<evidence type="ECO:0000313" key="1">
    <source>
        <dbReference type="EMBL" id="KAH3724292.1"/>
    </source>
</evidence>
<reference evidence="1" key="1">
    <citation type="journal article" date="2019" name="bioRxiv">
        <title>The Genome of the Zebra Mussel, Dreissena polymorpha: A Resource for Invasive Species Research.</title>
        <authorList>
            <person name="McCartney M.A."/>
            <person name="Auch B."/>
            <person name="Kono T."/>
            <person name="Mallez S."/>
            <person name="Zhang Y."/>
            <person name="Obille A."/>
            <person name="Becker A."/>
            <person name="Abrahante J.E."/>
            <person name="Garbe J."/>
            <person name="Badalamenti J.P."/>
            <person name="Herman A."/>
            <person name="Mangelson H."/>
            <person name="Liachko I."/>
            <person name="Sullivan S."/>
            <person name="Sone E.D."/>
            <person name="Koren S."/>
            <person name="Silverstein K.A.T."/>
            <person name="Beckman K.B."/>
            <person name="Gohl D.M."/>
        </authorList>
    </citation>
    <scope>NUCLEOTIDE SEQUENCE</scope>
    <source>
        <strain evidence="1">Duluth1</strain>
        <tissue evidence="1">Whole animal</tissue>
    </source>
</reference>
<sequence>MVIWFLIYTFSNSTYNLHNFRFSKLQTQYPGAVAAEFENRTLAGLLEKGYNQCCSPDGSHKYCNLYQEINPPDDCSRYTISDEIPTDGGSMHVIIGRVKKLLGL</sequence>
<name>A0A9D4CG48_DREPO</name>
<accession>A0A9D4CG48</accession>
<comment type="caution">
    <text evidence="1">The sequence shown here is derived from an EMBL/GenBank/DDBJ whole genome shotgun (WGS) entry which is preliminary data.</text>
</comment>
<dbReference type="Proteomes" id="UP000828390">
    <property type="component" value="Unassembled WGS sequence"/>
</dbReference>
<organism evidence="1 2">
    <name type="scientific">Dreissena polymorpha</name>
    <name type="common">Zebra mussel</name>
    <name type="synonym">Mytilus polymorpha</name>
    <dbReference type="NCBI Taxonomy" id="45954"/>
    <lineage>
        <taxon>Eukaryota</taxon>
        <taxon>Metazoa</taxon>
        <taxon>Spiralia</taxon>
        <taxon>Lophotrochozoa</taxon>
        <taxon>Mollusca</taxon>
        <taxon>Bivalvia</taxon>
        <taxon>Autobranchia</taxon>
        <taxon>Heteroconchia</taxon>
        <taxon>Euheterodonta</taxon>
        <taxon>Imparidentia</taxon>
        <taxon>Neoheterodontei</taxon>
        <taxon>Myida</taxon>
        <taxon>Dreissenoidea</taxon>
        <taxon>Dreissenidae</taxon>
        <taxon>Dreissena</taxon>
    </lineage>
</organism>
<keyword evidence="2" id="KW-1185">Reference proteome</keyword>
<protein>
    <submittedName>
        <fullName evidence="1">Uncharacterized protein</fullName>
    </submittedName>
</protein>
<reference evidence="1" key="2">
    <citation type="submission" date="2020-11" db="EMBL/GenBank/DDBJ databases">
        <authorList>
            <person name="McCartney M.A."/>
            <person name="Auch B."/>
            <person name="Kono T."/>
            <person name="Mallez S."/>
            <person name="Becker A."/>
            <person name="Gohl D.M."/>
            <person name="Silverstein K.A.T."/>
            <person name="Koren S."/>
            <person name="Bechman K.B."/>
            <person name="Herman A."/>
            <person name="Abrahante J.E."/>
            <person name="Garbe J."/>
        </authorList>
    </citation>
    <scope>NUCLEOTIDE SEQUENCE</scope>
    <source>
        <strain evidence="1">Duluth1</strain>
        <tissue evidence="1">Whole animal</tissue>
    </source>
</reference>
<dbReference type="AlphaFoldDB" id="A0A9D4CG48"/>
<evidence type="ECO:0000313" key="2">
    <source>
        <dbReference type="Proteomes" id="UP000828390"/>
    </source>
</evidence>
<dbReference type="EMBL" id="JAIWYP010000012">
    <property type="protein sequence ID" value="KAH3724292.1"/>
    <property type="molecule type" value="Genomic_DNA"/>
</dbReference>